<feature type="transmembrane region" description="Helical" evidence="1">
    <location>
        <begin position="12"/>
        <end position="34"/>
    </location>
</feature>
<evidence type="ECO:0000313" key="2">
    <source>
        <dbReference type="EMBL" id="QHT88443.1"/>
    </source>
</evidence>
<keyword evidence="1" id="KW-0472">Membrane</keyword>
<protein>
    <submittedName>
        <fullName evidence="2">Uncharacterized protein</fullName>
    </submittedName>
</protein>
<evidence type="ECO:0000256" key="1">
    <source>
        <dbReference type="SAM" id="Phobius"/>
    </source>
</evidence>
<name>A0A6C0I8Q5_9ZZZZ</name>
<reference evidence="2" key="1">
    <citation type="journal article" date="2020" name="Nature">
        <title>Giant virus diversity and host interactions through global metagenomics.</title>
        <authorList>
            <person name="Schulz F."/>
            <person name="Roux S."/>
            <person name="Paez-Espino D."/>
            <person name="Jungbluth S."/>
            <person name="Walsh D.A."/>
            <person name="Denef V.J."/>
            <person name="McMahon K.D."/>
            <person name="Konstantinidis K.T."/>
            <person name="Eloe-Fadrosh E.A."/>
            <person name="Kyrpides N.C."/>
            <person name="Woyke T."/>
        </authorList>
    </citation>
    <scope>NUCLEOTIDE SEQUENCE</scope>
    <source>
        <strain evidence="2">GVMAG-M-3300023184-50</strain>
    </source>
</reference>
<organism evidence="2">
    <name type="scientific">viral metagenome</name>
    <dbReference type="NCBI Taxonomy" id="1070528"/>
    <lineage>
        <taxon>unclassified sequences</taxon>
        <taxon>metagenomes</taxon>
        <taxon>organismal metagenomes</taxon>
    </lineage>
</organism>
<feature type="transmembrane region" description="Helical" evidence="1">
    <location>
        <begin position="95"/>
        <end position="116"/>
    </location>
</feature>
<accession>A0A6C0I8Q5</accession>
<sequence length="165" mass="17850">MAIFAITSGRDAGLLLAAMCAVYLFFLLFGVGLSSLVTFTSCSKTDTTVHFRQSAFWALYPTIAYVVVRSLEILRVQFDKFYRGIDTSEGGIQRAGWISVGYVMMISSLAGLYAMMDYSIEGVCIPTVDEATAFRQDMLAAQAKKAAAQEATPAVQLSTPPSTTP</sequence>
<feature type="transmembrane region" description="Helical" evidence="1">
    <location>
        <begin position="54"/>
        <end position="74"/>
    </location>
</feature>
<dbReference type="AlphaFoldDB" id="A0A6C0I8Q5"/>
<dbReference type="EMBL" id="MN740117">
    <property type="protein sequence ID" value="QHT88443.1"/>
    <property type="molecule type" value="Genomic_DNA"/>
</dbReference>
<keyword evidence="1" id="KW-1133">Transmembrane helix</keyword>
<keyword evidence="1" id="KW-0812">Transmembrane</keyword>
<proteinExistence type="predicted"/>